<reference evidence="14" key="1">
    <citation type="journal article" date="2019" name="Int. J. Syst. Evol. Microbiol.">
        <title>The Global Catalogue of Microorganisms (GCM) 10K type strain sequencing project: providing services to taxonomists for standard genome sequencing and annotation.</title>
        <authorList>
            <consortium name="The Broad Institute Genomics Platform"/>
            <consortium name="The Broad Institute Genome Sequencing Center for Infectious Disease"/>
            <person name="Wu L."/>
            <person name="Ma J."/>
        </authorList>
    </citation>
    <scope>NUCLEOTIDE SEQUENCE [LARGE SCALE GENOMIC DNA]</scope>
    <source>
        <strain evidence="14">JCM 16231</strain>
    </source>
</reference>
<feature type="domain" description="Tyrosine-protein kinase G-rich" evidence="12">
    <location>
        <begin position="455"/>
        <end position="533"/>
    </location>
</feature>
<dbReference type="CDD" id="cd05387">
    <property type="entry name" value="BY-kinase"/>
    <property type="match status" value="1"/>
</dbReference>
<feature type="domain" description="AAA" evidence="11">
    <location>
        <begin position="602"/>
        <end position="721"/>
    </location>
</feature>
<accession>A0ABN1K8U6</accession>
<dbReference type="GO" id="GO:0016301">
    <property type="term" value="F:kinase activity"/>
    <property type="evidence" value="ECO:0007669"/>
    <property type="project" value="UniProtKB-KW"/>
</dbReference>
<comment type="caution">
    <text evidence="13">The sequence shown here is derived from an EMBL/GenBank/DDBJ whole genome shotgun (WGS) entry which is preliminary data.</text>
</comment>
<dbReference type="InterPro" id="IPR025669">
    <property type="entry name" value="AAA_dom"/>
</dbReference>
<feature type="coiled-coil region" evidence="9">
    <location>
        <begin position="421"/>
        <end position="448"/>
    </location>
</feature>
<evidence type="ECO:0000256" key="2">
    <source>
        <dbReference type="ARBA" id="ARBA00011903"/>
    </source>
</evidence>
<name>A0ABN1K8U6_9FLAO</name>
<keyword evidence="9" id="KW-0175">Coiled coil</keyword>
<dbReference type="InterPro" id="IPR027417">
    <property type="entry name" value="P-loop_NTPase"/>
</dbReference>
<keyword evidence="7" id="KW-0829">Tyrosine-protein kinase</keyword>
<evidence type="ECO:0000256" key="6">
    <source>
        <dbReference type="ARBA" id="ARBA00022840"/>
    </source>
</evidence>
<evidence type="ECO:0000256" key="8">
    <source>
        <dbReference type="ARBA" id="ARBA00051245"/>
    </source>
</evidence>
<comment type="similarity">
    <text evidence="1">Belongs to the CpsD/CapB family.</text>
</comment>
<sequence>MDEEFEINESTGYFDFKGFIVKIFSYWYLFVISILIGMSIAYFINVRKQPIYQIESLVTIKDDQNPFFTSNTSLTFNWGGVSDKVNTTVTTLKTRTHNEKVVNRLRFYIQYLEDGKYQKEDAYGKVPFVVMEDSLKAQLIGRQMTIQFLDDTTFELSLKFEDEESGNLSFYDYTSKEQESVFSKKEDYKAIFSTSEYIDSPYFKGRILRNTLPVNEGKLYYFQFNNYYSTVKKYQGINVNPENKGSSILNLSLNGNNKEKLVDYLNTTVQVLSEDMLNRKNLFATKTIRFIDSSLTEKSKELKSVEEELNQFKISNDIIDLTAESSEIRQRLTNLDLEQNEIQRQLDYYNRLEDYLRSRQSYQEVPAPSVAGIDEPSISSAVGKIVALSEQRSKYAYSLKTDAPIFDDIDRQINATKTVLLENIESSKEILQEQLATVRKNVADLELQIRKLPKEQQDLLKIERRYTISEQTYSLFLSKRNEAGLIKAANVSDLQIIDKAMDTGVGKIGPNTQLNYVMALLIGSFVPLVFVFLLVFLDNKINNPKDINKLSPIPILGVVGKSKTSSNLAVFSKPRSAIAESFRGLRTSMQFIFKQKHIQGNKTILITSSVSGEGKTFTAINMASVFSMSGKKTLLIGLDLRKPKIFEDFDITNDMGVVNYLIDQNSIEEITQKTNYDNLDIIVSGPVPPNPSELLMADKMDILFSTLKEKYDCIIMDTPPIGLVSDALNLGKYADASLYLLRQNYTKKAMLSVINEKYEKGEVKNISFVLNYFQHKAKYGYGYNYGYGYGYGYGRYGNGYLQVENKHSISKRIKKKIKKIFNI</sequence>
<evidence type="ECO:0000256" key="1">
    <source>
        <dbReference type="ARBA" id="ARBA00007316"/>
    </source>
</evidence>
<dbReference type="InterPro" id="IPR005702">
    <property type="entry name" value="Wzc-like_C"/>
</dbReference>
<evidence type="ECO:0000259" key="11">
    <source>
        <dbReference type="Pfam" id="PF13614"/>
    </source>
</evidence>
<dbReference type="EMBL" id="BAAAGG010000005">
    <property type="protein sequence ID" value="GAA0758631.1"/>
    <property type="molecule type" value="Genomic_DNA"/>
</dbReference>
<dbReference type="InterPro" id="IPR050445">
    <property type="entry name" value="Bact_polysacc_biosynth/exp"/>
</dbReference>
<dbReference type="Pfam" id="PF13614">
    <property type="entry name" value="AAA_31"/>
    <property type="match status" value="1"/>
</dbReference>
<dbReference type="PANTHER" id="PTHR32309">
    <property type="entry name" value="TYROSINE-PROTEIN KINASE"/>
    <property type="match status" value="1"/>
</dbReference>
<dbReference type="Gene3D" id="3.40.50.300">
    <property type="entry name" value="P-loop containing nucleotide triphosphate hydrolases"/>
    <property type="match status" value="1"/>
</dbReference>
<evidence type="ECO:0000256" key="10">
    <source>
        <dbReference type="SAM" id="Phobius"/>
    </source>
</evidence>
<proteinExistence type="inferred from homology"/>
<dbReference type="NCBIfam" id="TIGR01007">
    <property type="entry name" value="eps_fam"/>
    <property type="match status" value="1"/>
</dbReference>
<evidence type="ECO:0000256" key="4">
    <source>
        <dbReference type="ARBA" id="ARBA00022741"/>
    </source>
</evidence>
<keyword evidence="14" id="KW-1185">Reference proteome</keyword>
<comment type="catalytic activity">
    <reaction evidence="8">
        <text>L-tyrosyl-[protein] + ATP = O-phospho-L-tyrosyl-[protein] + ADP + H(+)</text>
        <dbReference type="Rhea" id="RHEA:10596"/>
        <dbReference type="Rhea" id="RHEA-COMP:10136"/>
        <dbReference type="Rhea" id="RHEA-COMP:20101"/>
        <dbReference type="ChEBI" id="CHEBI:15378"/>
        <dbReference type="ChEBI" id="CHEBI:30616"/>
        <dbReference type="ChEBI" id="CHEBI:46858"/>
        <dbReference type="ChEBI" id="CHEBI:61978"/>
        <dbReference type="ChEBI" id="CHEBI:456216"/>
        <dbReference type="EC" id="2.7.10.2"/>
    </reaction>
</comment>
<dbReference type="EC" id="2.7.10.2" evidence="2"/>
<dbReference type="SUPFAM" id="SSF52540">
    <property type="entry name" value="P-loop containing nucleoside triphosphate hydrolases"/>
    <property type="match status" value="1"/>
</dbReference>
<feature type="transmembrane region" description="Helical" evidence="10">
    <location>
        <begin position="26"/>
        <end position="44"/>
    </location>
</feature>
<keyword evidence="6" id="KW-0067">ATP-binding</keyword>
<dbReference type="Pfam" id="PF13807">
    <property type="entry name" value="GNVR"/>
    <property type="match status" value="1"/>
</dbReference>
<dbReference type="PANTHER" id="PTHR32309:SF13">
    <property type="entry name" value="FERRIC ENTEROBACTIN TRANSPORT PROTEIN FEPE"/>
    <property type="match status" value="1"/>
</dbReference>
<keyword evidence="3" id="KW-0808">Transferase</keyword>
<protein>
    <recommendedName>
        <fullName evidence="2">non-specific protein-tyrosine kinase</fullName>
        <ecNumber evidence="2">2.7.10.2</ecNumber>
    </recommendedName>
</protein>
<dbReference type="Proteomes" id="UP001500185">
    <property type="component" value="Unassembled WGS sequence"/>
</dbReference>
<evidence type="ECO:0000256" key="9">
    <source>
        <dbReference type="SAM" id="Coils"/>
    </source>
</evidence>
<keyword evidence="4" id="KW-0547">Nucleotide-binding</keyword>
<evidence type="ECO:0000256" key="7">
    <source>
        <dbReference type="ARBA" id="ARBA00023137"/>
    </source>
</evidence>
<keyword evidence="5 13" id="KW-0418">Kinase</keyword>
<keyword evidence="10" id="KW-0812">Transmembrane</keyword>
<feature type="transmembrane region" description="Helical" evidence="10">
    <location>
        <begin position="516"/>
        <end position="537"/>
    </location>
</feature>
<keyword evidence="10" id="KW-1133">Transmembrane helix</keyword>
<dbReference type="InterPro" id="IPR032807">
    <property type="entry name" value="GNVR"/>
</dbReference>
<gene>
    <name evidence="13" type="ORF">GCM10009433_16010</name>
</gene>
<evidence type="ECO:0000256" key="3">
    <source>
        <dbReference type="ARBA" id="ARBA00022679"/>
    </source>
</evidence>
<evidence type="ECO:0000256" key="5">
    <source>
        <dbReference type="ARBA" id="ARBA00022777"/>
    </source>
</evidence>
<evidence type="ECO:0000259" key="12">
    <source>
        <dbReference type="Pfam" id="PF13807"/>
    </source>
</evidence>
<organism evidence="13 14">
    <name type="scientific">Psychroflexus lacisalsi</name>
    <dbReference type="NCBI Taxonomy" id="503928"/>
    <lineage>
        <taxon>Bacteria</taxon>
        <taxon>Pseudomonadati</taxon>
        <taxon>Bacteroidota</taxon>
        <taxon>Flavobacteriia</taxon>
        <taxon>Flavobacteriales</taxon>
        <taxon>Flavobacteriaceae</taxon>
        <taxon>Psychroflexus</taxon>
    </lineage>
</organism>
<keyword evidence="10" id="KW-0472">Membrane</keyword>
<evidence type="ECO:0000313" key="13">
    <source>
        <dbReference type="EMBL" id="GAA0758631.1"/>
    </source>
</evidence>
<evidence type="ECO:0000313" key="14">
    <source>
        <dbReference type="Proteomes" id="UP001500185"/>
    </source>
</evidence>
<dbReference type="RefSeq" id="WP_224454125.1">
    <property type="nucleotide sequence ID" value="NZ_BAAAGG010000005.1"/>
</dbReference>